<feature type="compositionally biased region" description="Basic and acidic residues" evidence="6">
    <location>
        <begin position="678"/>
        <end position="690"/>
    </location>
</feature>
<dbReference type="Gramene" id="GBG61197">
    <property type="protein sequence ID" value="GBG61197"/>
    <property type="gene ID" value="CBR_g19730"/>
</dbReference>
<evidence type="ECO:0000256" key="1">
    <source>
        <dbReference type="ARBA" id="ARBA00005324"/>
    </source>
</evidence>
<dbReference type="GO" id="GO:0005829">
    <property type="term" value="C:cytosol"/>
    <property type="evidence" value="ECO:0007669"/>
    <property type="project" value="TreeGrafter"/>
</dbReference>
<dbReference type="GO" id="GO:0015031">
    <property type="term" value="P:protein transport"/>
    <property type="evidence" value="ECO:0007669"/>
    <property type="project" value="UniProtKB-KW"/>
</dbReference>
<dbReference type="InterPro" id="IPR039591">
    <property type="entry name" value="AP5M1"/>
</dbReference>
<comment type="subcellular location">
    <subcellularLocation>
        <location evidence="5">Endomembrane system</location>
        <topology evidence="5">Peripheral membrane protein</topology>
        <orientation evidence="5">Cytoplasmic side</orientation>
    </subcellularLocation>
</comment>
<dbReference type="GO" id="GO:0016197">
    <property type="term" value="P:endosomal transport"/>
    <property type="evidence" value="ECO:0007669"/>
    <property type="project" value="TreeGrafter"/>
</dbReference>
<dbReference type="OrthoDB" id="1877176at2759"/>
<feature type="region of interest" description="Disordered" evidence="6">
    <location>
        <begin position="114"/>
        <end position="141"/>
    </location>
</feature>
<keyword evidence="3" id="KW-0653">Protein transport</keyword>
<feature type="compositionally biased region" description="Pro residues" evidence="6">
    <location>
        <begin position="516"/>
        <end position="531"/>
    </location>
</feature>
<dbReference type="Gene3D" id="2.60.40.1170">
    <property type="entry name" value="Mu homology domain, subdomain B"/>
    <property type="match status" value="1"/>
</dbReference>
<feature type="compositionally biased region" description="Acidic residues" evidence="6">
    <location>
        <begin position="646"/>
        <end position="670"/>
    </location>
</feature>
<evidence type="ECO:0000256" key="2">
    <source>
        <dbReference type="ARBA" id="ARBA00022448"/>
    </source>
</evidence>
<comment type="similarity">
    <text evidence="1">Belongs to the adaptor complexes medium subunit family.</text>
</comment>
<feature type="compositionally biased region" description="Acidic residues" evidence="6">
    <location>
        <begin position="114"/>
        <end position="135"/>
    </location>
</feature>
<dbReference type="Proteomes" id="UP000265515">
    <property type="component" value="Unassembled WGS sequence"/>
</dbReference>
<comment type="caution">
    <text evidence="8">The sequence shown here is derived from an EMBL/GenBank/DDBJ whole genome shotgun (WGS) entry which is preliminary data.</text>
</comment>
<feature type="region of interest" description="Disordered" evidence="6">
    <location>
        <begin position="513"/>
        <end position="533"/>
    </location>
</feature>
<accession>A0A388JTV4</accession>
<dbReference type="GO" id="GO:0030119">
    <property type="term" value="C:AP-type membrane coat adaptor complex"/>
    <property type="evidence" value="ECO:0007669"/>
    <property type="project" value="TreeGrafter"/>
</dbReference>
<proteinExistence type="inferred from homology"/>
<evidence type="ECO:0000256" key="4">
    <source>
        <dbReference type="ARBA" id="ARBA00023136"/>
    </source>
</evidence>
<dbReference type="GO" id="GO:0005764">
    <property type="term" value="C:lysosome"/>
    <property type="evidence" value="ECO:0007669"/>
    <property type="project" value="TreeGrafter"/>
</dbReference>
<name>A0A388JTV4_CHABU</name>
<dbReference type="EMBL" id="BFEA01000018">
    <property type="protein sequence ID" value="GBG61197.1"/>
    <property type="molecule type" value="Genomic_DNA"/>
</dbReference>
<evidence type="ECO:0000256" key="3">
    <source>
        <dbReference type="ARBA" id="ARBA00022927"/>
    </source>
</evidence>
<dbReference type="OMA" id="SYHPCAQ"/>
<dbReference type="PROSITE" id="PS51072">
    <property type="entry name" value="MHD"/>
    <property type="match status" value="1"/>
</dbReference>
<feature type="domain" description="MHD" evidence="7">
    <location>
        <begin position="400"/>
        <end position="693"/>
    </location>
</feature>
<dbReference type="Pfam" id="PF00928">
    <property type="entry name" value="Adap_comp_sub"/>
    <property type="match status" value="1"/>
</dbReference>
<evidence type="ECO:0000259" key="7">
    <source>
        <dbReference type="PROSITE" id="PS51072"/>
    </source>
</evidence>
<keyword evidence="9" id="KW-1185">Reference proteome</keyword>
<keyword evidence="4" id="KW-0472">Membrane</keyword>
<dbReference type="SUPFAM" id="SSF49447">
    <property type="entry name" value="Second domain of Mu2 adaptin subunit (ap50) of ap2 adaptor"/>
    <property type="match status" value="1"/>
</dbReference>
<protein>
    <recommendedName>
        <fullName evidence="7">MHD domain-containing protein</fullName>
    </recommendedName>
</protein>
<sequence>MLHSCSFRAIWVLNDNGDVCFSKRYPTVERKCRQLSELAVRAADVDESQRRIVEYRPLPYDNDLAGEFTRAYVQRDKSDLEGAIRLTQTVPGTDAWVDDPFMSYLISLQFESPCEEEGGHDEGDEDGEQDDDDGGGEGAMSKPPITTFRLWPLLVHQKGAFYVVGAPLVEPRHVVRYDELCTRNDCGGGSVPHLTRGGRGGGKFTASISSLLVDLPSVTVGFALLHALGALASGEVGELEVPAQSAGAGGAGVAYTMAMASISINPLGGMFDSLAGMARTASKSAPAPSIGAAASGSAVGAASALGLGLGGGGGSGGGSALGGGGGTGGGGVLPPPRVLRHSDKEAVRSFLNSAMPFGSPLDLSAVTLAAVRLHGFTALADNVPGEQKQPAWKPYMFRGRQKISFKIVEILSASLYDRDDVSDLLTVAGRVDCRADVEGLPDVTFPLVFPAAAALQSLTVHHCAHRPETGHAINTANISGGGGGGGGGSDAPIVISFCPPLGNFELLRYRAEPRPRQSPPLPNQKPPPPPLQGFYQLQMVSPDEGAFLIRLELLKGAGGIKPAMVMEYCAFVISFPHRRVASLEGTPSLGTVTTTEHSVDWKIVIGGRTAIAKPLEVNMSGTIKFVPSSPQSTVGGGDGKLNGMQVDDEDDEDEDEEDNSDISDDDEENGDGGRRRREPWSKREWERTGGDAKLGGWADPFSRGLYDYAKASFKLTGAPFSGVSIDTKALSIFPPTTKVPIEVAVEVVSGEYVFWNSIGKCPFVQPMPKIFPAEPS</sequence>
<dbReference type="STRING" id="69332.A0A388JTV4"/>
<reference evidence="8 9" key="1">
    <citation type="journal article" date="2018" name="Cell">
        <title>The Chara Genome: Secondary Complexity and Implications for Plant Terrestrialization.</title>
        <authorList>
            <person name="Nishiyama T."/>
            <person name="Sakayama H."/>
            <person name="Vries J.D."/>
            <person name="Buschmann H."/>
            <person name="Saint-Marcoux D."/>
            <person name="Ullrich K.K."/>
            <person name="Haas F.B."/>
            <person name="Vanderstraeten L."/>
            <person name="Becker D."/>
            <person name="Lang D."/>
            <person name="Vosolsobe S."/>
            <person name="Rombauts S."/>
            <person name="Wilhelmsson P.K.I."/>
            <person name="Janitza P."/>
            <person name="Kern R."/>
            <person name="Heyl A."/>
            <person name="Rumpler F."/>
            <person name="Villalobos L.I.A.C."/>
            <person name="Clay J.M."/>
            <person name="Skokan R."/>
            <person name="Toyoda A."/>
            <person name="Suzuki Y."/>
            <person name="Kagoshima H."/>
            <person name="Schijlen E."/>
            <person name="Tajeshwar N."/>
            <person name="Catarino B."/>
            <person name="Hetherington A.J."/>
            <person name="Saltykova A."/>
            <person name="Bonnot C."/>
            <person name="Breuninger H."/>
            <person name="Symeonidi A."/>
            <person name="Radhakrishnan G.V."/>
            <person name="Van Nieuwerburgh F."/>
            <person name="Deforce D."/>
            <person name="Chang C."/>
            <person name="Karol K.G."/>
            <person name="Hedrich R."/>
            <person name="Ulvskov P."/>
            <person name="Glockner G."/>
            <person name="Delwiche C.F."/>
            <person name="Petrasek J."/>
            <person name="Van de Peer Y."/>
            <person name="Friml J."/>
            <person name="Beilby M."/>
            <person name="Dolan L."/>
            <person name="Kohara Y."/>
            <person name="Sugano S."/>
            <person name="Fujiyama A."/>
            <person name="Delaux P.-M."/>
            <person name="Quint M."/>
            <person name="TheiBen G."/>
            <person name="Hagemann M."/>
            <person name="Harholt J."/>
            <person name="Dunand C."/>
            <person name="Zachgo S."/>
            <person name="Langdale J."/>
            <person name="Maumus F."/>
            <person name="Straeten D.V.D."/>
            <person name="Gould S.B."/>
            <person name="Rensing S.A."/>
        </authorList>
    </citation>
    <scope>NUCLEOTIDE SEQUENCE [LARGE SCALE GENOMIC DNA]</scope>
    <source>
        <strain evidence="8 9">S276</strain>
    </source>
</reference>
<dbReference type="PANTHER" id="PTHR16082:SF2">
    <property type="entry name" value="AP-5 COMPLEX SUBUNIT MU-1"/>
    <property type="match status" value="1"/>
</dbReference>
<dbReference type="AlphaFoldDB" id="A0A388JTV4"/>
<dbReference type="InterPro" id="IPR036168">
    <property type="entry name" value="AP2_Mu_C_sf"/>
</dbReference>
<feature type="region of interest" description="Disordered" evidence="6">
    <location>
        <begin position="623"/>
        <end position="693"/>
    </location>
</feature>
<gene>
    <name evidence="8" type="ORF">CBR_g19730</name>
</gene>
<evidence type="ECO:0000256" key="5">
    <source>
        <dbReference type="ARBA" id="ARBA00029433"/>
    </source>
</evidence>
<evidence type="ECO:0000313" key="8">
    <source>
        <dbReference type="EMBL" id="GBG61197.1"/>
    </source>
</evidence>
<dbReference type="InterPro" id="IPR028565">
    <property type="entry name" value="MHD"/>
</dbReference>
<evidence type="ECO:0000256" key="6">
    <source>
        <dbReference type="SAM" id="MobiDB-lite"/>
    </source>
</evidence>
<dbReference type="PANTHER" id="PTHR16082">
    <property type="entry name" value="AP-5 COMPLEX SUBUNIT MU-1"/>
    <property type="match status" value="1"/>
</dbReference>
<evidence type="ECO:0000313" key="9">
    <source>
        <dbReference type="Proteomes" id="UP000265515"/>
    </source>
</evidence>
<organism evidence="8 9">
    <name type="scientific">Chara braunii</name>
    <name type="common">Braun's stonewort</name>
    <dbReference type="NCBI Taxonomy" id="69332"/>
    <lineage>
        <taxon>Eukaryota</taxon>
        <taxon>Viridiplantae</taxon>
        <taxon>Streptophyta</taxon>
        <taxon>Charophyceae</taxon>
        <taxon>Charales</taxon>
        <taxon>Characeae</taxon>
        <taxon>Chara</taxon>
    </lineage>
</organism>
<dbReference type="GO" id="GO:0005770">
    <property type="term" value="C:late endosome"/>
    <property type="evidence" value="ECO:0007669"/>
    <property type="project" value="TreeGrafter"/>
</dbReference>
<keyword evidence="2" id="KW-0813">Transport</keyword>